<dbReference type="SUPFAM" id="SSF56266">
    <property type="entry name" value="DmpA/ArgJ-like"/>
    <property type="match status" value="1"/>
</dbReference>
<evidence type="ECO:0000313" key="2">
    <source>
        <dbReference type="EMBL" id="GEL26889.1"/>
    </source>
</evidence>
<dbReference type="RefSeq" id="WP_147115686.1">
    <property type="nucleotide sequence ID" value="NZ_BJVJ01000120.1"/>
</dbReference>
<keyword evidence="3" id="KW-1185">Reference proteome</keyword>
<organism evidence="2 3">
    <name type="scientific">Pseudonocardia sulfidoxydans NBRC 16205</name>
    <dbReference type="NCBI Taxonomy" id="1223511"/>
    <lineage>
        <taxon>Bacteria</taxon>
        <taxon>Bacillati</taxon>
        <taxon>Actinomycetota</taxon>
        <taxon>Actinomycetes</taxon>
        <taxon>Pseudonocardiales</taxon>
        <taxon>Pseudonocardiaceae</taxon>
        <taxon>Pseudonocardia</taxon>
    </lineage>
</organism>
<comment type="similarity">
    <text evidence="1">Belongs to the peptidase S58 family.</text>
</comment>
<dbReference type="OrthoDB" id="9808347at2"/>
<dbReference type="Pfam" id="PF03576">
    <property type="entry name" value="Peptidase_S58"/>
    <property type="match status" value="1"/>
</dbReference>
<gene>
    <name evidence="2" type="ORF">PSU4_58430</name>
</gene>
<sequence>MIGAGRHNDITDVAGIRVGHAQVVGEGALSGTTVVLAPPGGASAGVDVRGAAPGTRETDLLDPRNTVDKVHAIVLGGGSAYGLDAAAGVMARLEEAGEGFAVPGGVVPIVPAAVLFDLGRGGRFGARPGAAHGIAAFDAASDSPVPQGVVGAGTGAVAGGLKGGIGSASATLPDGTTVAALIAVNAVGSAADVETGALHGARHGLPGEFDLPEVREPGGVGAALARHAGGTAGTATTIGVVATDATLDKAGCARLATMGHDGLARSLAPVHTVMDGDTIFGMATGARRAPDMPGLFALHAAAADVVARAVVHAILNATSVRTPAGTWPSYRDAVAGL</sequence>
<protein>
    <recommendedName>
        <fullName evidence="4">Hydrolase</fullName>
    </recommendedName>
</protein>
<dbReference type="PANTHER" id="PTHR36512">
    <property type="entry name" value="D-AMINOPEPTIDASE"/>
    <property type="match status" value="1"/>
</dbReference>
<reference evidence="2 3" key="1">
    <citation type="submission" date="2019-07" db="EMBL/GenBank/DDBJ databases">
        <title>Whole genome shotgun sequence of Pseudonocardia sulfidoxydans NBRC 16205.</title>
        <authorList>
            <person name="Hosoyama A."/>
            <person name="Uohara A."/>
            <person name="Ohji S."/>
            <person name="Ichikawa N."/>
        </authorList>
    </citation>
    <scope>NUCLEOTIDE SEQUENCE [LARGE SCALE GENOMIC DNA]</scope>
    <source>
        <strain evidence="2 3">NBRC 16205</strain>
    </source>
</reference>
<dbReference type="Gene3D" id="3.60.70.12">
    <property type="entry name" value="L-amino peptidase D-ALA esterase/amidase"/>
    <property type="match status" value="1"/>
</dbReference>
<evidence type="ECO:0008006" key="4">
    <source>
        <dbReference type="Google" id="ProtNLM"/>
    </source>
</evidence>
<evidence type="ECO:0000256" key="1">
    <source>
        <dbReference type="ARBA" id="ARBA00007068"/>
    </source>
</evidence>
<dbReference type="Proteomes" id="UP000321685">
    <property type="component" value="Unassembled WGS sequence"/>
</dbReference>
<dbReference type="InterPro" id="IPR005321">
    <property type="entry name" value="Peptidase_S58_DmpA"/>
</dbReference>
<evidence type="ECO:0000313" key="3">
    <source>
        <dbReference type="Proteomes" id="UP000321685"/>
    </source>
</evidence>
<dbReference type="AlphaFoldDB" id="A0A511DQ29"/>
<proteinExistence type="inferred from homology"/>
<dbReference type="EMBL" id="BJVJ01000120">
    <property type="protein sequence ID" value="GEL26889.1"/>
    <property type="molecule type" value="Genomic_DNA"/>
</dbReference>
<dbReference type="PANTHER" id="PTHR36512:SF3">
    <property type="entry name" value="BLR5678 PROTEIN"/>
    <property type="match status" value="1"/>
</dbReference>
<name>A0A511DQ29_9PSEU</name>
<dbReference type="CDD" id="cd02252">
    <property type="entry name" value="nylC_like"/>
    <property type="match status" value="1"/>
</dbReference>
<accession>A0A511DQ29</accession>
<dbReference type="GO" id="GO:0004177">
    <property type="term" value="F:aminopeptidase activity"/>
    <property type="evidence" value="ECO:0007669"/>
    <property type="project" value="TreeGrafter"/>
</dbReference>
<dbReference type="InterPro" id="IPR016117">
    <property type="entry name" value="ArgJ-like_dom_sf"/>
</dbReference>
<comment type="caution">
    <text evidence="2">The sequence shown here is derived from an EMBL/GenBank/DDBJ whole genome shotgun (WGS) entry which is preliminary data.</text>
</comment>